<dbReference type="InterPro" id="IPR050952">
    <property type="entry name" value="TRIM-NHL_E3_ligases"/>
</dbReference>
<dbReference type="Gene3D" id="2.120.10.30">
    <property type="entry name" value="TolB, C-terminal domain"/>
    <property type="match status" value="2"/>
</dbReference>
<evidence type="ECO:0000313" key="7">
    <source>
        <dbReference type="Proteomes" id="UP000663870"/>
    </source>
</evidence>
<feature type="repeat" description="NHL" evidence="2">
    <location>
        <begin position="633"/>
        <end position="670"/>
    </location>
</feature>
<dbReference type="EMBL" id="CAJNOL010004156">
    <property type="protein sequence ID" value="CAF1582226.1"/>
    <property type="molecule type" value="Genomic_DNA"/>
</dbReference>
<evidence type="ECO:0000256" key="2">
    <source>
        <dbReference type="PROSITE-ProRule" id="PRU00504"/>
    </source>
</evidence>
<dbReference type="InterPro" id="IPR011042">
    <property type="entry name" value="6-blade_b-propeller_TolB-like"/>
</dbReference>
<keyword evidence="7" id="KW-1185">Reference proteome</keyword>
<feature type="domain" description="MULE transposase" evidence="3">
    <location>
        <begin position="119"/>
        <end position="207"/>
    </location>
</feature>
<dbReference type="InterPro" id="IPR018289">
    <property type="entry name" value="MULE_transposase_dom"/>
</dbReference>
<evidence type="ECO:0000313" key="6">
    <source>
        <dbReference type="Proteomes" id="UP000663854"/>
    </source>
</evidence>
<dbReference type="AlphaFoldDB" id="A0A815EPC7"/>
<name>A0A815EPC7_9BILA</name>
<dbReference type="SUPFAM" id="SSF101898">
    <property type="entry name" value="NHL repeat"/>
    <property type="match status" value="1"/>
</dbReference>
<sequence length="748" mass="84423">MSGPTPHSHASNPERIPAVEIKNDIKIKAAISNEAASSIIHSSLRSLPLTAVSSLPSSDSLARTVRRQRPTLSLTSSSQLPIELRKTDRGDDFILCEDNEMIIFTTKRNLSLLKECTHWFVDGTFKVCPKQFYQLFTLHALLKSVVIPLVYGLLIGKSGDDYKQFFEKVLEQDDFQPESILSDFESGTIKTIKELFPNTVHRGCLFHYGQCIWRHIQENGLSTKYDDDDNFRLNVRKLLSLPFVPASEVIEAFELIADEFDDEADTLVEYYEKTWIGEKKKRGAGRKKPKFNNELWNLYERVINHLPRSNNSTDPAAILFHFKASDGFSSNSLFHIHSIQLYSMSLVRVKSQFCRGIAQYDRCSLNSACACFHIPGAIDVGICTDEFVDCSELVACKSSNNHCFEPNHECVHHPRCHNLPVCYPVPSFNQQFCPPIAMANTTTTIPTTTKTTTAIPTTTTTTIQQLVIPNIPANAQWEQNGTTVAGGHGGGGATNQLYWPSGLFVDDDQTMVISDYNNHRIIQWKMNDTNGKVVAGDNGKGNRLDQLTFPTDVLIDKETDTLITCDLGNRRVVRWPRRSGTTEGELLIDNIDCWGLAMDDQRYLYISDDEKHEVRRYHVGDKNGIIVAGGNGRGDGLNQFNKPKYIFVDRQQAVYVSDRDNHRVMKWNKDAEEGIVVAGGQDQGNNLTQLWYPKGLFVDTLGTIYVADWVNDRVMRWPKEAKQGTVIVVRRRIFGSSLQSIEKQTQLR</sequence>
<dbReference type="Pfam" id="PF10551">
    <property type="entry name" value="MULE"/>
    <property type="match status" value="1"/>
</dbReference>
<dbReference type="InterPro" id="IPR001258">
    <property type="entry name" value="NHL_repeat"/>
</dbReference>
<evidence type="ECO:0000259" key="3">
    <source>
        <dbReference type="Pfam" id="PF10551"/>
    </source>
</evidence>
<accession>A0A815EPC7</accession>
<evidence type="ECO:0000256" key="1">
    <source>
        <dbReference type="ARBA" id="ARBA00022737"/>
    </source>
</evidence>
<protein>
    <recommendedName>
        <fullName evidence="3">MULE transposase domain-containing protein</fullName>
    </recommendedName>
</protein>
<proteinExistence type="predicted"/>
<dbReference type="EMBL" id="CAJNOH010002879">
    <property type="protein sequence ID" value="CAF1314224.1"/>
    <property type="molecule type" value="Genomic_DNA"/>
</dbReference>
<reference evidence="4" key="1">
    <citation type="submission" date="2021-02" db="EMBL/GenBank/DDBJ databases">
        <authorList>
            <person name="Nowell W R."/>
        </authorList>
    </citation>
    <scope>NUCLEOTIDE SEQUENCE</scope>
</reference>
<dbReference type="PANTHER" id="PTHR24104">
    <property type="entry name" value="E3 UBIQUITIN-PROTEIN LIGASE NHLRC1-RELATED"/>
    <property type="match status" value="1"/>
</dbReference>
<comment type="caution">
    <text evidence="4">The sequence shown here is derived from an EMBL/GenBank/DDBJ whole genome shotgun (WGS) entry which is preliminary data.</text>
</comment>
<evidence type="ECO:0000313" key="5">
    <source>
        <dbReference type="EMBL" id="CAF1582226.1"/>
    </source>
</evidence>
<dbReference type="Proteomes" id="UP000663854">
    <property type="component" value="Unassembled WGS sequence"/>
</dbReference>
<dbReference type="CDD" id="cd05819">
    <property type="entry name" value="NHL"/>
    <property type="match status" value="1"/>
</dbReference>
<dbReference type="PROSITE" id="PS51125">
    <property type="entry name" value="NHL"/>
    <property type="match status" value="1"/>
</dbReference>
<organism evidence="4 6">
    <name type="scientific">Rotaria sordida</name>
    <dbReference type="NCBI Taxonomy" id="392033"/>
    <lineage>
        <taxon>Eukaryota</taxon>
        <taxon>Metazoa</taxon>
        <taxon>Spiralia</taxon>
        <taxon>Gnathifera</taxon>
        <taxon>Rotifera</taxon>
        <taxon>Eurotatoria</taxon>
        <taxon>Bdelloidea</taxon>
        <taxon>Philodinida</taxon>
        <taxon>Philodinidae</taxon>
        <taxon>Rotaria</taxon>
    </lineage>
</organism>
<dbReference type="GO" id="GO:0008270">
    <property type="term" value="F:zinc ion binding"/>
    <property type="evidence" value="ECO:0007669"/>
    <property type="project" value="UniProtKB-KW"/>
</dbReference>
<dbReference type="PANTHER" id="PTHR24104:SF25">
    <property type="entry name" value="PROTEIN LIN-41"/>
    <property type="match status" value="1"/>
</dbReference>
<dbReference type="Proteomes" id="UP000663870">
    <property type="component" value="Unassembled WGS sequence"/>
</dbReference>
<evidence type="ECO:0000313" key="4">
    <source>
        <dbReference type="EMBL" id="CAF1314224.1"/>
    </source>
</evidence>
<keyword evidence="1" id="KW-0677">Repeat</keyword>
<gene>
    <name evidence="5" type="ORF">JXQ802_LOCUS46340</name>
    <name evidence="4" type="ORF">PYM288_LOCUS30574</name>
</gene>